<evidence type="ECO:0000313" key="2">
    <source>
        <dbReference type="Proteomes" id="UP000234420"/>
    </source>
</evidence>
<dbReference type="Proteomes" id="UP000234420">
    <property type="component" value="Unassembled WGS sequence"/>
</dbReference>
<name>A0A2N4UPS5_9GAMM</name>
<keyword evidence="2" id="KW-1185">Reference proteome</keyword>
<protein>
    <submittedName>
        <fullName evidence="1">Uncharacterized protein</fullName>
    </submittedName>
</protein>
<gene>
    <name evidence="1" type="ORF">CIK00_15460</name>
</gene>
<dbReference type="RefSeq" id="WP_065207986.1">
    <property type="nucleotide sequence ID" value="NZ_JABJXE010000011.1"/>
</dbReference>
<dbReference type="AlphaFoldDB" id="A0A2N4UPS5"/>
<proteinExistence type="predicted"/>
<dbReference type="EMBL" id="NPIB01000021">
    <property type="protein sequence ID" value="PLC57012.1"/>
    <property type="molecule type" value="Genomic_DNA"/>
</dbReference>
<sequence length="228" mass="25973">MNNFKSIQCVVSDIHTGFQSILTFVRNNDGLFTSRLGENKYLRDVFPRLPMSKNDLSSENFADLVITISKEYETLIQHDYDELIVIEQDEILFGCEGSDKSKQRNMIPLLGVTGERIPTLQGYVKKVAYNNTNPKIDNIITLIAETLDSDIQKALNNLSNEIKTAEDFISLYQNVMNAGNHYEYHKSILLINGEVILSEIENETFTTKQKQKEFNLVNNLGCTGLTFF</sequence>
<organism evidence="1 2">
    <name type="scientific">Photobacterium carnosum</name>
    <dbReference type="NCBI Taxonomy" id="2023717"/>
    <lineage>
        <taxon>Bacteria</taxon>
        <taxon>Pseudomonadati</taxon>
        <taxon>Pseudomonadota</taxon>
        <taxon>Gammaproteobacteria</taxon>
        <taxon>Vibrionales</taxon>
        <taxon>Vibrionaceae</taxon>
        <taxon>Photobacterium</taxon>
    </lineage>
</organism>
<accession>A0A2N4UPS5</accession>
<reference evidence="1 2" key="1">
    <citation type="journal article" date="2018" name="Syst. Appl. Microbiol.">
        <title>Photobacterium carnosum sp. nov., isolated from spoiled modified atmosphere packaged poultry meat.</title>
        <authorList>
            <person name="Hilgarth M."/>
            <person name="Fuertes S."/>
            <person name="Ehrmann M."/>
            <person name="Vogel R.F."/>
        </authorList>
    </citation>
    <scope>NUCLEOTIDE SEQUENCE [LARGE SCALE GENOMIC DNA]</scope>
    <source>
        <strain evidence="1 2">TMW 2.2021</strain>
    </source>
</reference>
<evidence type="ECO:0000313" key="1">
    <source>
        <dbReference type="EMBL" id="PLC57012.1"/>
    </source>
</evidence>
<comment type="caution">
    <text evidence="1">The sequence shown here is derived from an EMBL/GenBank/DDBJ whole genome shotgun (WGS) entry which is preliminary data.</text>
</comment>